<evidence type="ECO:0000313" key="3">
    <source>
        <dbReference type="Proteomes" id="UP000005316"/>
    </source>
</evidence>
<dbReference type="PANTHER" id="PTHR43138:SF1">
    <property type="entry name" value="N-ACETYLTRANSFERASE ACA1"/>
    <property type="match status" value="1"/>
</dbReference>
<organism evidence="2 3">
    <name type="scientific">Sporosarcina newyorkensis 2681</name>
    <dbReference type="NCBI Taxonomy" id="1027292"/>
    <lineage>
        <taxon>Bacteria</taxon>
        <taxon>Bacillati</taxon>
        <taxon>Bacillota</taxon>
        <taxon>Bacilli</taxon>
        <taxon>Bacillales</taxon>
        <taxon>Caryophanaceae</taxon>
        <taxon>Sporosarcina</taxon>
    </lineage>
</organism>
<dbReference type="SUPFAM" id="SSF55729">
    <property type="entry name" value="Acyl-CoA N-acyltransferases (Nat)"/>
    <property type="match status" value="1"/>
</dbReference>
<dbReference type="Proteomes" id="UP000005316">
    <property type="component" value="Unassembled WGS sequence"/>
</dbReference>
<sequence>MRNNSICYKGGIGVAVIIRKYEDADLPHMITIWNDIVEEGMAFPEEEPLTIEEARSFFAEQSYTGVAVDNGEIVGLYIVHPNNVGRCGHIANASYGVKAGQRGKRIGERLVVDSLERAKSLGFRIMQFNAVLATNEGAIHLYKKLGFTPLGLIPGGFRKKNGHYVDIIPFYIEMNTNKGLS</sequence>
<evidence type="ECO:0000313" key="2">
    <source>
        <dbReference type="EMBL" id="EGQ27972.1"/>
    </source>
</evidence>
<dbReference type="InterPro" id="IPR016181">
    <property type="entry name" value="Acyl_CoA_acyltransferase"/>
</dbReference>
<evidence type="ECO:0000259" key="1">
    <source>
        <dbReference type="PROSITE" id="PS51186"/>
    </source>
</evidence>
<dbReference type="AlphaFoldDB" id="F9DMI4"/>
<dbReference type="STRING" id="759851.SAMN04244570_0940"/>
<reference evidence="2 3" key="1">
    <citation type="submission" date="2011-04" db="EMBL/GenBank/DDBJ databases">
        <authorList>
            <person name="Muzny D."/>
            <person name="Qin X."/>
            <person name="Deng J."/>
            <person name="Jiang H."/>
            <person name="Liu Y."/>
            <person name="Qu J."/>
            <person name="Song X.-Z."/>
            <person name="Zhang L."/>
            <person name="Thornton R."/>
            <person name="Coyle M."/>
            <person name="Francisco L."/>
            <person name="Jackson L."/>
            <person name="Javaid M."/>
            <person name="Korchina V."/>
            <person name="Kovar C."/>
            <person name="Mata R."/>
            <person name="Mathew T."/>
            <person name="Ngo R."/>
            <person name="Nguyen L."/>
            <person name="Nguyen N."/>
            <person name="Okwuonu G."/>
            <person name="Ongeri F."/>
            <person name="Pham C."/>
            <person name="Simmons D."/>
            <person name="Wilczek-Boney K."/>
            <person name="Hale W."/>
            <person name="Jakkamsetti A."/>
            <person name="Pham P."/>
            <person name="Ruth R."/>
            <person name="San Lucas F."/>
            <person name="Warren J."/>
            <person name="Zhang J."/>
            <person name="Zhao Z."/>
            <person name="Zhou C."/>
            <person name="Zhu D."/>
            <person name="Lee S."/>
            <person name="Bess C."/>
            <person name="Blankenburg K."/>
            <person name="Forbes L."/>
            <person name="Fu Q."/>
            <person name="Gubbala S."/>
            <person name="Hirani K."/>
            <person name="Jayaseelan J.C."/>
            <person name="Lara F."/>
            <person name="Munidasa M."/>
            <person name="Palculict T."/>
            <person name="Patil S."/>
            <person name="Pu L.-L."/>
            <person name="Saada N."/>
            <person name="Tang L."/>
            <person name="Weissenberger G."/>
            <person name="Zhu Y."/>
            <person name="Hemphill L."/>
            <person name="Shang Y."/>
            <person name="Youmans B."/>
            <person name="Ayvaz T."/>
            <person name="Ross M."/>
            <person name="Santibanez J."/>
            <person name="Aqrawi P."/>
            <person name="Gross S."/>
            <person name="Joshi V."/>
            <person name="Fowler G."/>
            <person name="Nazareth L."/>
            <person name="Reid J."/>
            <person name="Worley K."/>
            <person name="Petrosino J."/>
            <person name="Highlander S."/>
            <person name="Gibbs R."/>
        </authorList>
    </citation>
    <scope>NUCLEOTIDE SEQUENCE [LARGE SCALE GENOMIC DNA]</scope>
    <source>
        <strain evidence="2 3">2681</strain>
    </source>
</reference>
<comment type="caution">
    <text evidence="2">The sequence shown here is derived from an EMBL/GenBank/DDBJ whole genome shotgun (WGS) entry which is preliminary data.</text>
</comment>
<dbReference type="EMBL" id="AFPZ01000001">
    <property type="protein sequence ID" value="EGQ27972.1"/>
    <property type="molecule type" value="Genomic_DNA"/>
</dbReference>
<dbReference type="HOGENOM" id="CLU_013985_42_2_9"/>
<feature type="domain" description="N-acetyltransferase" evidence="1">
    <location>
        <begin position="16"/>
        <end position="171"/>
    </location>
</feature>
<dbReference type="eggNOG" id="COG1247">
    <property type="taxonomic scope" value="Bacteria"/>
</dbReference>
<protein>
    <submittedName>
        <fullName evidence="2">GNAT family acetyltransferase</fullName>
    </submittedName>
</protein>
<dbReference type="CDD" id="cd04301">
    <property type="entry name" value="NAT_SF"/>
    <property type="match status" value="1"/>
</dbReference>
<proteinExistence type="predicted"/>
<gene>
    <name evidence="2" type="ORF">HMPREF9372_0014</name>
</gene>
<dbReference type="InterPro" id="IPR000182">
    <property type="entry name" value="GNAT_dom"/>
</dbReference>
<dbReference type="Pfam" id="PF00583">
    <property type="entry name" value="Acetyltransf_1"/>
    <property type="match status" value="1"/>
</dbReference>
<dbReference type="PANTHER" id="PTHR43138">
    <property type="entry name" value="ACETYLTRANSFERASE, GNAT FAMILY"/>
    <property type="match status" value="1"/>
</dbReference>
<name>F9DMI4_9BACL</name>
<dbReference type="InterPro" id="IPR052742">
    <property type="entry name" value="Mito_N-acetyltransferase"/>
</dbReference>
<accession>F9DMI4</accession>
<keyword evidence="2" id="KW-0808">Transferase</keyword>
<dbReference type="GO" id="GO:0016747">
    <property type="term" value="F:acyltransferase activity, transferring groups other than amino-acyl groups"/>
    <property type="evidence" value="ECO:0007669"/>
    <property type="project" value="InterPro"/>
</dbReference>
<dbReference type="PROSITE" id="PS51186">
    <property type="entry name" value="GNAT"/>
    <property type="match status" value="1"/>
</dbReference>
<dbReference type="Gene3D" id="3.40.630.30">
    <property type="match status" value="1"/>
</dbReference>